<reference evidence="4 5" key="1">
    <citation type="submission" date="2024-02" db="EMBL/GenBank/DDBJ databases">
        <title>Chromosome-scale genome assembly of the rough periwinkle Littorina saxatilis.</title>
        <authorList>
            <person name="De Jode A."/>
            <person name="Faria R."/>
            <person name="Formenti G."/>
            <person name="Sims Y."/>
            <person name="Smith T.P."/>
            <person name="Tracey A."/>
            <person name="Wood J.M.D."/>
            <person name="Zagrodzka Z.B."/>
            <person name="Johannesson K."/>
            <person name="Butlin R.K."/>
            <person name="Leder E.H."/>
        </authorList>
    </citation>
    <scope>NUCLEOTIDE SEQUENCE [LARGE SCALE GENOMIC DNA]</scope>
    <source>
        <strain evidence="4">Snail1</strain>
        <tissue evidence="4">Muscle</tissue>
    </source>
</reference>
<dbReference type="GO" id="GO:0070286">
    <property type="term" value="P:axonemal dynein complex assembly"/>
    <property type="evidence" value="ECO:0007669"/>
    <property type="project" value="InterPro"/>
</dbReference>
<evidence type="ECO:0000313" key="4">
    <source>
        <dbReference type="EMBL" id="KAK7096694.1"/>
    </source>
</evidence>
<dbReference type="InterPro" id="IPR008978">
    <property type="entry name" value="HSP20-like_chaperone"/>
</dbReference>
<comment type="caution">
    <text evidence="4">The sequence shown here is derived from an EMBL/GenBank/DDBJ whole genome shotgun (WGS) entry which is preliminary data.</text>
</comment>
<dbReference type="GO" id="GO:0045505">
    <property type="term" value="F:dynein intermediate chain binding"/>
    <property type="evidence" value="ECO:0007669"/>
    <property type="project" value="TreeGrafter"/>
</dbReference>
<dbReference type="InterPro" id="IPR026697">
    <property type="entry name" value="DNAAF6"/>
</dbReference>
<dbReference type="GO" id="GO:0005737">
    <property type="term" value="C:cytoplasm"/>
    <property type="evidence" value="ECO:0007669"/>
    <property type="project" value="TreeGrafter"/>
</dbReference>
<sequence>MSWEWAGADINGIANLLNIADDRESDSDEDMKPDCSVAALGPGDVGPVKHTSQPSSRKEVEKKNTKDIWDADEVPEGAEYETLYDPRPEPEYDIVFKQAVSSEDMFLQMGNRTPLTSSCEDMVVKIHLPNTTMADVELDVKPKFLDCRTPKYKLGLHLPHPVDDKNGKAQWNAKTESLHVTLRMTREFDAFNF</sequence>
<dbReference type="PANTHER" id="PTHR21083:SF0">
    <property type="entry name" value="DYNEIN AXONEMAL ASSEMBLY FACTOR 6"/>
    <property type="match status" value="1"/>
</dbReference>
<dbReference type="SUPFAM" id="SSF49764">
    <property type="entry name" value="HSP20-like chaperones"/>
    <property type="match status" value="1"/>
</dbReference>
<feature type="domain" description="PIH1D1/2/3 CS-like" evidence="3">
    <location>
        <begin position="89"/>
        <end position="183"/>
    </location>
</feature>
<evidence type="ECO:0000259" key="3">
    <source>
        <dbReference type="Pfam" id="PF18201"/>
    </source>
</evidence>
<accession>A0AAN9G6P7</accession>
<dbReference type="Pfam" id="PF18201">
    <property type="entry name" value="PIH1_CS"/>
    <property type="match status" value="1"/>
</dbReference>
<gene>
    <name evidence="4" type="ORF">V1264_003769</name>
</gene>
<dbReference type="Proteomes" id="UP001374579">
    <property type="component" value="Unassembled WGS sequence"/>
</dbReference>
<protein>
    <recommendedName>
        <fullName evidence="3">PIH1D1/2/3 CS-like domain-containing protein</fullName>
    </recommendedName>
</protein>
<dbReference type="CDD" id="cd06463">
    <property type="entry name" value="p23_like"/>
    <property type="match status" value="1"/>
</dbReference>
<dbReference type="PANTHER" id="PTHR21083">
    <property type="entry name" value="TWISTER"/>
    <property type="match status" value="1"/>
</dbReference>
<dbReference type="Gene3D" id="2.60.40.790">
    <property type="match status" value="1"/>
</dbReference>
<evidence type="ECO:0000256" key="1">
    <source>
        <dbReference type="ARBA" id="ARBA00008511"/>
    </source>
</evidence>
<comment type="similarity">
    <text evidence="1">Belongs to the PIH1 family.</text>
</comment>
<proteinExistence type="inferred from homology"/>
<dbReference type="InterPro" id="IPR041442">
    <property type="entry name" value="PIH1D1/2/3_CS-like"/>
</dbReference>
<dbReference type="AlphaFoldDB" id="A0AAN9G6P7"/>
<evidence type="ECO:0000256" key="2">
    <source>
        <dbReference type="SAM" id="MobiDB-lite"/>
    </source>
</evidence>
<name>A0AAN9G6P7_9CAEN</name>
<keyword evidence="5" id="KW-1185">Reference proteome</keyword>
<dbReference type="GO" id="GO:0051087">
    <property type="term" value="F:protein-folding chaperone binding"/>
    <property type="evidence" value="ECO:0007669"/>
    <property type="project" value="InterPro"/>
</dbReference>
<organism evidence="4 5">
    <name type="scientific">Littorina saxatilis</name>
    <dbReference type="NCBI Taxonomy" id="31220"/>
    <lineage>
        <taxon>Eukaryota</taxon>
        <taxon>Metazoa</taxon>
        <taxon>Spiralia</taxon>
        <taxon>Lophotrochozoa</taxon>
        <taxon>Mollusca</taxon>
        <taxon>Gastropoda</taxon>
        <taxon>Caenogastropoda</taxon>
        <taxon>Littorinimorpha</taxon>
        <taxon>Littorinoidea</taxon>
        <taxon>Littorinidae</taxon>
        <taxon>Littorina</taxon>
    </lineage>
</organism>
<dbReference type="EMBL" id="JBAMIC010000013">
    <property type="protein sequence ID" value="KAK7096694.1"/>
    <property type="molecule type" value="Genomic_DNA"/>
</dbReference>
<evidence type="ECO:0000313" key="5">
    <source>
        <dbReference type="Proteomes" id="UP001374579"/>
    </source>
</evidence>
<feature type="region of interest" description="Disordered" evidence="2">
    <location>
        <begin position="23"/>
        <end position="68"/>
    </location>
</feature>
<feature type="compositionally biased region" description="Basic and acidic residues" evidence="2">
    <location>
        <begin position="56"/>
        <end position="68"/>
    </location>
</feature>